<evidence type="ECO:0000313" key="1">
    <source>
        <dbReference type="EMBL" id="VCX12172.1"/>
    </source>
</evidence>
<evidence type="ECO:0000313" key="2">
    <source>
        <dbReference type="Proteomes" id="UP000269945"/>
    </source>
</evidence>
<accession>A0A9X9Q4T0</accession>
<name>A0A9X9Q4T0_GULGU</name>
<dbReference type="Proteomes" id="UP000269945">
    <property type="component" value="Unassembled WGS sequence"/>
</dbReference>
<organism evidence="1 2">
    <name type="scientific">Gulo gulo</name>
    <name type="common">Wolverine</name>
    <name type="synonym">Gluton</name>
    <dbReference type="NCBI Taxonomy" id="48420"/>
    <lineage>
        <taxon>Eukaryota</taxon>
        <taxon>Metazoa</taxon>
        <taxon>Chordata</taxon>
        <taxon>Craniata</taxon>
        <taxon>Vertebrata</taxon>
        <taxon>Euteleostomi</taxon>
        <taxon>Mammalia</taxon>
        <taxon>Eutheria</taxon>
        <taxon>Laurasiatheria</taxon>
        <taxon>Carnivora</taxon>
        <taxon>Caniformia</taxon>
        <taxon>Musteloidea</taxon>
        <taxon>Mustelidae</taxon>
        <taxon>Guloninae</taxon>
        <taxon>Gulo</taxon>
    </lineage>
</organism>
<keyword evidence="2" id="KW-1185">Reference proteome</keyword>
<sequence length="169" mass="19490">MLRSLPLWSICVCGFSHQWLLITLIAYTPTYINSVFNINVRDVSAFPSMPFSSVHDPPIILFSQIIPSRKVYPLPLPQNHLGFNTNAGSFSKDMIEESTDFLQTMRSQDCQYDDQWFINKRCGLTVPVMMVYSIFSPSEWVPVCPSLSHRLGHWYTRRLAGRLPPDQEF</sequence>
<gene>
    <name evidence="1" type="ORF">BN2614_LOCUS5</name>
</gene>
<comment type="caution">
    <text evidence="1">The sequence shown here is derived from an EMBL/GenBank/DDBJ whole genome shotgun (WGS) entry which is preliminary data.</text>
</comment>
<protein>
    <submittedName>
        <fullName evidence="1">Uncharacterized protein</fullName>
    </submittedName>
</protein>
<proteinExistence type="predicted"/>
<dbReference type="AlphaFoldDB" id="A0A9X9Q4T0"/>
<dbReference type="EMBL" id="CYRY02034897">
    <property type="protein sequence ID" value="VCX12172.1"/>
    <property type="molecule type" value="Genomic_DNA"/>
</dbReference>
<reference evidence="1 2" key="1">
    <citation type="submission" date="2018-10" db="EMBL/GenBank/DDBJ databases">
        <authorList>
            <person name="Ekblom R."/>
            <person name="Jareborg N."/>
        </authorList>
    </citation>
    <scope>NUCLEOTIDE SEQUENCE [LARGE SCALE GENOMIC DNA]</scope>
    <source>
        <tissue evidence="1">Muscle</tissue>
    </source>
</reference>